<dbReference type="InterPro" id="IPR025705">
    <property type="entry name" value="Beta_hexosaminidase_sua/sub"/>
</dbReference>
<feature type="domain" description="Glycoside hydrolase family 20 catalytic" evidence="8">
    <location>
        <begin position="162"/>
        <end position="519"/>
    </location>
</feature>
<evidence type="ECO:0000256" key="2">
    <source>
        <dbReference type="ARBA" id="ARBA00006285"/>
    </source>
</evidence>
<comment type="catalytic activity">
    <reaction evidence="1">
        <text>Hydrolysis of terminal non-reducing N-acetyl-D-hexosamine residues in N-acetyl-beta-D-hexosaminides.</text>
        <dbReference type="EC" id="3.2.1.52"/>
    </reaction>
</comment>
<reference evidence="10" key="1">
    <citation type="submission" date="2022-09" db="EMBL/GenBank/DDBJ databases">
        <authorList>
            <person name="Yuan C."/>
            <person name="Ke Z."/>
        </authorList>
    </citation>
    <scope>NUCLEOTIDE SEQUENCE</scope>
    <source>
        <strain evidence="10">LB-8</strain>
    </source>
</reference>
<name>A0A9X3BG01_9BACT</name>
<dbReference type="GO" id="GO:0016020">
    <property type="term" value="C:membrane"/>
    <property type="evidence" value="ECO:0007669"/>
    <property type="project" value="TreeGrafter"/>
</dbReference>
<keyword evidence="11" id="KW-1185">Reference proteome</keyword>
<dbReference type="PANTHER" id="PTHR22600">
    <property type="entry name" value="BETA-HEXOSAMINIDASE"/>
    <property type="match status" value="1"/>
</dbReference>
<dbReference type="Pfam" id="PF13287">
    <property type="entry name" value="Fn3_assoc"/>
    <property type="match status" value="1"/>
</dbReference>
<feature type="chain" id="PRO_5040802777" description="beta-N-acetylhexosaminidase" evidence="7">
    <location>
        <begin position="20"/>
        <end position="637"/>
    </location>
</feature>
<dbReference type="Pfam" id="PF00728">
    <property type="entry name" value="Glyco_hydro_20"/>
    <property type="match status" value="1"/>
</dbReference>
<keyword evidence="5" id="KW-0326">Glycosidase</keyword>
<dbReference type="InterPro" id="IPR029018">
    <property type="entry name" value="Hex-like_dom2"/>
</dbReference>
<feature type="domain" description="Beta-hexosaminidase bacterial type N-terminal" evidence="9">
    <location>
        <begin position="25"/>
        <end position="159"/>
    </location>
</feature>
<organism evidence="10 11">
    <name type="scientific">Paraflavisolibacter caeni</name>
    <dbReference type="NCBI Taxonomy" id="2982496"/>
    <lineage>
        <taxon>Bacteria</taxon>
        <taxon>Pseudomonadati</taxon>
        <taxon>Bacteroidota</taxon>
        <taxon>Chitinophagia</taxon>
        <taxon>Chitinophagales</taxon>
        <taxon>Chitinophagaceae</taxon>
        <taxon>Paraflavisolibacter</taxon>
    </lineage>
</organism>
<dbReference type="InterPro" id="IPR015883">
    <property type="entry name" value="Glyco_hydro_20_cat"/>
</dbReference>
<dbReference type="SUPFAM" id="SSF51445">
    <property type="entry name" value="(Trans)glycosidases"/>
    <property type="match status" value="1"/>
</dbReference>
<dbReference type="Proteomes" id="UP001155483">
    <property type="component" value="Unassembled WGS sequence"/>
</dbReference>
<feature type="signal peptide" evidence="7">
    <location>
        <begin position="1"/>
        <end position="19"/>
    </location>
</feature>
<accession>A0A9X3BG01</accession>
<dbReference type="RefSeq" id="WP_279297423.1">
    <property type="nucleotide sequence ID" value="NZ_JAOTIF010000008.1"/>
</dbReference>
<protein>
    <recommendedName>
        <fullName evidence="3">beta-N-acetylhexosaminidase</fullName>
        <ecNumber evidence="3">3.2.1.52</ecNumber>
    </recommendedName>
</protein>
<dbReference type="GO" id="GO:0005975">
    <property type="term" value="P:carbohydrate metabolic process"/>
    <property type="evidence" value="ECO:0007669"/>
    <property type="project" value="InterPro"/>
</dbReference>
<dbReference type="Gene3D" id="3.30.379.10">
    <property type="entry name" value="Chitobiase/beta-hexosaminidase domain 2-like"/>
    <property type="match status" value="1"/>
</dbReference>
<dbReference type="Pfam" id="PF02838">
    <property type="entry name" value="Glyco_hydro_20b"/>
    <property type="match status" value="1"/>
</dbReference>
<evidence type="ECO:0000313" key="10">
    <source>
        <dbReference type="EMBL" id="MCU7549984.1"/>
    </source>
</evidence>
<dbReference type="InterPro" id="IPR026876">
    <property type="entry name" value="Fn3_assoc_repeat"/>
</dbReference>
<dbReference type="SUPFAM" id="SSF55545">
    <property type="entry name" value="beta-N-acetylhexosaminidase-like domain"/>
    <property type="match status" value="1"/>
</dbReference>
<keyword evidence="4" id="KW-0378">Hydrolase</keyword>
<evidence type="ECO:0000256" key="6">
    <source>
        <dbReference type="PIRSR" id="PIRSR625705-1"/>
    </source>
</evidence>
<keyword evidence="7" id="KW-0732">Signal</keyword>
<comment type="similarity">
    <text evidence="2">Belongs to the glycosyl hydrolase 20 family.</text>
</comment>
<dbReference type="EMBL" id="JAOTIF010000008">
    <property type="protein sequence ID" value="MCU7549984.1"/>
    <property type="molecule type" value="Genomic_DNA"/>
</dbReference>
<evidence type="ECO:0000313" key="11">
    <source>
        <dbReference type="Proteomes" id="UP001155483"/>
    </source>
</evidence>
<dbReference type="GO" id="GO:0004563">
    <property type="term" value="F:beta-N-acetylhexosaminidase activity"/>
    <property type="evidence" value="ECO:0007669"/>
    <property type="project" value="UniProtKB-EC"/>
</dbReference>
<dbReference type="Gene3D" id="3.20.20.80">
    <property type="entry name" value="Glycosidases"/>
    <property type="match status" value="1"/>
</dbReference>
<evidence type="ECO:0000256" key="1">
    <source>
        <dbReference type="ARBA" id="ARBA00001231"/>
    </source>
</evidence>
<dbReference type="PRINTS" id="PR00738">
    <property type="entry name" value="GLHYDRLASE20"/>
</dbReference>
<evidence type="ECO:0000256" key="7">
    <source>
        <dbReference type="SAM" id="SignalP"/>
    </source>
</evidence>
<dbReference type="CDD" id="cd06563">
    <property type="entry name" value="GH20_chitobiase-like"/>
    <property type="match status" value="1"/>
</dbReference>
<sequence>MKRLGYLLSFCVICFTSLAQNQSEIAIIPQPVSLTRSSGQFTLPEVVVIEAPARQDVKTVAPYLQERLIKATGRKVNLSSTSSGASIRLLLNQHQNTAIGQEGYQLSVTPQIITIKANAPAGLFYGVQTLIQLFPKEIESDSTVQNVSWQVPCVEVTDYPRFGWRGLMFDVARHFFTKDQVKDYIDQMVRYKYNLLHFHLTDDQGWRIEIKGLPKLTEVGAWNVKRVGYFGTFSPPTPDEPRNQGGFYTQEDIKELVQYAKERFVNILPEVDVPGHSLAAIASYPELSCTPGAEKYTVNSGENFMDWSRGHPPIALMDNTLCPANDKVYDFLDTVITQLTQLFPFEYIHMGGDECPKNYWEKSPQIKALMQKEGLKTMDEVQSYFTKKVVKMVMSKGKKFIGWDEILQGGLAPGAAVMSWRGMKGGIEAAKMGHEVVMSPTDFAYLDYMQADAIIEPRVYASLRLNKAYQFEPVPAGVDPKYIKGGQANLWTEQVYNMRIAQYMTWPRGMAIAESLWSPKEKKNWDDFFSRVEQHFPRFDVAEVKYARAVYDPIFKISRDAQKQLKIELITEAPGLDIYYSFDNSFPDRFYPKYEEPLILPKDAVMLKVITYKGNQPVGRMIAMPVDEMKKRADGKK</sequence>
<evidence type="ECO:0000256" key="5">
    <source>
        <dbReference type="ARBA" id="ARBA00023295"/>
    </source>
</evidence>
<feature type="active site" description="Proton donor" evidence="6">
    <location>
        <position position="354"/>
    </location>
</feature>
<evidence type="ECO:0000256" key="4">
    <source>
        <dbReference type="ARBA" id="ARBA00022801"/>
    </source>
</evidence>
<dbReference type="EC" id="3.2.1.52" evidence="3"/>
<evidence type="ECO:0000259" key="8">
    <source>
        <dbReference type="Pfam" id="PF00728"/>
    </source>
</evidence>
<gene>
    <name evidence="10" type="ORF">OCK74_12700</name>
</gene>
<dbReference type="InterPro" id="IPR015882">
    <property type="entry name" value="HEX_bac_N"/>
</dbReference>
<dbReference type="InterPro" id="IPR017853">
    <property type="entry name" value="GH"/>
</dbReference>
<comment type="caution">
    <text evidence="10">The sequence shown here is derived from an EMBL/GenBank/DDBJ whole genome shotgun (WGS) entry which is preliminary data.</text>
</comment>
<proteinExistence type="inferred from homology"/>
<dbReference type="AlphaFoldDB" id="A0A9X3BG01"/>
<dbReference type="PANTHER" id="PTHR22600:SF57">
    <property type="entry name" value="BETA-N-ACETYLHEXOSAMINIDASE"/>
    <property type="match status" value="1"/>
</dbReference>
<reference evidence="10" key="2">
    <citation type="submission" date="2023-04" db="EMBL/GenBank/DDBJ databases">
        <title>Paracnuella aquatica gen. nov., sp. nov., a member of the family Chitinophagaceae isolated from a hot spring.</title>
        <authorList>
            <person name="Wang C."/>
        </authorList>
    </citation>
    <scope>NUCLEOTIDE SEQUENCE</scope>
    <source>
        <strain evidence="10">LB-8</strain>
    </source>
</reference>
<evidence type="ECO:0000256" key="3">
    <source>
        <dbReference type="ARBA" id="ARBA00012663"/>
    </source>
</evidence>
<dbReference type="GO" id="GO:0030203">
    <property type="term" value="P:glycosaminoglycan metabolic process"/>
    <property type="evidence" value="ECO:0007669"/>
    <property type="project" value="TreeGrafter"/>
</dbReference>
<evidence type="ECO:0000259" key="9">
    <source>
        <dbReference type="Pfam" id="PF02838"/>
    </source>
</evidence>